<dbReference type="Proteomes" id="UP000789342">
    <property type="component" value="Unassembled WGS sequence"/>
</dbReference>
<feature type="region of interest" description="Disordered" evidence="1">
    <location>
        <begin position="95"/>
        <end position="122"/>
    </location>
</feature>
<organism evidence="2 3">
    <name type="scientific">Acaulospora morrowiae</name>
    <dbReference type="NCBI Taxonomy" id="94023"/>
    <lineage>
        <taxon>Eukaryota</taxon>
        <taxon>Fungi</taxon>
        <taxon>Fungi incertae sedis</taxon>
        <taxon>Mucoromycota</taxon>
        <taxon>Glomeromycotina</taxon>
        <taxon>Glomeromycetes</taxon>
        <taxon>Diversisporales</taxon>
        <taxon>Acaulosporaceae</taxon>
        <taxon>Acaulospora</taxon>
    </lineage>
</organism>
<name>A0A9N8Z588_9GLOM</name>
<comment type="caution">
    <text evidence="2">The sequence shown here is derived from an EMBL/GenBank/DDBJ whole genome shotgun (WGS) entry which is preliminary data.</text>
</comment>
<dbReference type="AlphaFoldDB" id="A0A9N8Z588"/>
<evidence type="ECO:0000313" key="2">
    <source>
        <dbReference type="EMBL" id="CAG8466651.1"/>
    </source>
</evidence>
<keyword evidence="3" id="KW-1185">Reference proteome</keyword>
<sequence length="122" mass="13840">MNYHLDQWRFNASNESSSTHDQIKVVKEWKGMAVHRLPCRGDHNSDSHTILNGDTVHRKNTVYMVYNTTASHPFMVVLRVACVAPTLDSDFHQPHRLESDGNNMKGPGGLSQIQRVPYTPVI</sequence>
<evidence type="ECO:0000256" key="1">
    <source>
        <dbReference type="SAM" id="MobiDB-lite"/>
    </source>
</evidence>
<accession>A0A9N8Z588</accession>
<gene>
    <name evidence="2" type="ORF">AMORRO_LOCUS1660</name>
</gene>
<evidence type="ECO:0000313" key="3">
    <source>
        <dbReference type="Proteomes" id="UP000789342"/>
    </source>
</evidence>
<proteinExistence type="predicted"/>
<protein>
    <submittedName>
        <fullName evidence="2">1059_t:CDS:1</fullName>
    </submittedName>
</protein>
<reference evidence="2" key="1">
    <citation type="submission" date="2021-06" db="EMBL/GenBank/DDBJ databases">
        <authorList>
            <person name="Kallberg Y."/>
            <person name="Tangrot J."/>
            <person name="Rosling A."/>
        </authorList>
    </citation>
    <scope>NUCLEOTIDE SEQUENCE</scope>
    <source>
        <strain evidence="2">CL551</strain>
    </source>
</reference>
<dbReference type="EMBL" id="CAJVPV010000631">
    <property type="protein sequence ID" value="CAG8466651.1"/>
    <property type="molecule type" value="Genomic_DNA"/>
</dbReference>